<dbReference type="InterPro" id="IPR042185">
    <property type="entry name" value="Serpin_sf_2"/>
</dbReference>
<evidence type="ECO:0000256" key="1">
    <source>
        <dbReference type="ARBA" id="ARBA00009500"/>
    </source>
</evidence>
<dbReference type="InterPro" id="IPR036186">
    <property type="entry name" value="Serpin_sf"/>
</dbReference>
<gene>
    <name evidence="6" type="primary">ACH2</name>
</gene>
<dbReference type="GO" id="GO:0005615">
    <property type="term" value="C:extracellular space"/>
    <property type="evidence" value="ECO:0007669"/>
    <property type="project" value="InterPro"/>
</dbReference>
<name>W8BRR8_CERCA</name>
<dbReference type="PANTHER" id="PTHR11461">
    <property type="entry name" value="SERINE PROTEASE INHIBITOR, SERPIN"/>
    <property type="match status" value="1"/>
</dbReference>
<evidence type="ECO:0000259" key="5">
    <source>
        <dbReference type="SMART" id="SM00093"/>
    </source>
</evidence>
<dbReference type="Gene3D" id="2.30.39.10">
    <property type="entry name" value="Alpha-1-antitrypsin, domain 1"/>
    <property type="match status" value="1"/>
</dbReference>
<organism evidence="6">
    <name type="scientific">Ceratitis capitata</name>
    <name type="common">Mediterranean fruit fly</name>
    <name type="synonym">Tephritis capitata</name>
    <dbReference type="NCBI Taxonomy" id="7213"/>
    <lineage>
        <taxon>Eukaryota</taxon>
        <taxon>Metazoa</taxon>
        <taxon>Ecdysozoa</taxon>
        <taxon>Arthropoda</taxon>
        <taxon>Hexapoda</taxon>
        <taxon>Insecta</taxon>
        <taxon>Pterygota</taxon>
        <taxon>Neoptera</taxon>
        <taxon>Endopterygota</taxon>
        <taxon>Diptera</taxon>
        <taxon>Brachycera</taxon>
        <taxon>Muscomorpha</taxon>
        <taxon>Tephritoidea</taxon>
        <taxon>Tephritidae</taxon>
        <taxon>Ceratitis</taxon>
        <taxon>Ceratitis</taxon>
    </lineage>
</organism>
<dbReference type="PROSITE" id="PS00284">
    <property type="entry name" value="SERPIN"/>
    <property type="match status" value="1"/>
</dbReference>
<sequence length="391" mass="45030">MASDAKKMSVTASYSKRALSSSVAGSTLFQSELIYYTAKTQQTKNFVISPISLRSLLTILSIAVIRDPHAEILTVLGMKSTHQGIQEYKGCRNASRDDFTFSLHNSIYLDVRFEIDLTFKTICLEQFQTRPINLTFENREDVVRNVNEWIAEQTEQQIKSRITIDSLDAMQHNLFVNIAHFESKWRKTFPKKFLAKGDFWLTRTEKISIDMMHDFCELQVGDFDDLKVTAMLIPYRNMDVKLLILLPREIDGLVKLEQELKDQRVDLTSLMTMMKAKIVKLGLPRLKLETNLLMNEVLMEMGIRAIFKDSIDFTRLLAVFNVMRISQIRHISAIEFNEEGTSAAVTKVSFLLTEMENCTVINIDRPFFFAVLDLERIYFGGHITNTSNFLT</sequence>
<evidence type="ECO:0000256" key="2">
    <source>
        <dbReference type="ARBA" id="ARBA00022690"/>
    </source>
</evidence>
<comment type="similarity">
    <text evidence="1 4">Belongs to the serpin family.</text>
</comment>
<dbReference type="InterPro" id="IPR023796">
    <property type="entry name" value="Serpin_dom"/>
</dbReference>
<dbReference type="SMART" id="SM00093">
    <property type="entry name" value="SERPIN"/>
    <property type="match status" value="1"/>
</dbReference>
<dbReference type="AlphaFoldDB" id="W8BRR8"/>
<dbReference type="Gene3D" id="3.30.497.10">
    <property type="entry name" value="Antithrombin, subunit I, domain 2"/>
    <property type="match status" value="1"/>
</dbReference>
<dbReference type="OrthoDB" id="671595at2759"/>
<dbReference type="InterPro" id="IPR042178">
    <property type="entry name" value="Serpin_sf_1"/>
</dbReference>
<dbReference type="GO" id="GO:0004867">
    <property type="term" value="F:serine-type endopeptidase inhibitor activity"/>
    <property type="evidence" value="ECO:0007669"/>
    <property type="project" value="UniProtKB-KW"/>
</dbReference>
<evidence type="ECO:0000313" key="6">
    <source>
        <dbReference type="EMBL" id="JAB99578.1"/>
    </source>
</evidence>
<dbReference type="SUPFAM" id="SSF56574">
    <property type="entry name" value="Serpins"/>
    <property type="match status" value="1"/>
</dbReference>
<dbReference type="CDD" id="cd19954">
    <property type="entry name" value="serpin42Dd-like_insects"/>
    <property type="match status" value="1"/>
</dbReference>
<evidence type="ECO:0000256" key="4">
    <source>
        <dbReference type="RuleBase" id="RU000411"/>
    </source>
</evidence>
<dbReference type="PANTHER" id="PTHR11461:SF211">
    <property type="entry name" value="GH10112P-RELATED"/>
    <property type="match status" value="1"/>
</dbReference>
<keyword evidence="3" id="KW-0722">Serine protease inhibitor</keyword>
<evidence type="ECO:0000256" key="3">
    <source>
        <dbReference type="ARBA" id="ARBA00022900"/>
    </source>
</evidence>
<keyword evidence="2" id="KW-0646">Protease inhibitor</keyword>
<dbReference type="Pfam" id="PF00079">
    <property type="entry name" value="Serpin"/>
    <property type="match status" value="1"/>
</dbReference>
<accession>W8BRR8</accession>
<protein>
    <submittedName>
        <fullName evidence="6">Antichymotrypsin-2</fullName>
    </submittedName>
</protein>
<reference evidence="6" key="1">
    <citation type="submission" date="2013-07" db="EMBL/GenBank/DDBJ databases">
        <authorList>
            <person name="Geib S."/>
        </authorList>
    </citation>
    <scope>NUCLEOTIDE SEQUENCE</scope>
</reference>
<dbReference type="InterPro" id="IPR023795">
    <property type="entry name" value="Serpin_CS"/>
</dbReference>
<dbReference type="InterPro" id="IPR000215">
    <property type="entry name" value="Serpin_fam"/>
</dbReference>
<proteinExistence type="evidence at transcript level"/>
<reference evidence="6" key="2">
    <citation type="journal article" date="2014" name="BMC Genomics">
        <title>A genomic perspective to assessing quality of mass-reared SIT flies used in Mediterranean fruit fly (Ceratitis capitata) eradication in California.</title>
        <authorList>
            <person name="Calla B."/>
            <person name="Hall B."/>
            <person name="Hou S."/>
            <person name="Geib S.M."/>
        </authorList>
    </citation>
    <scope>NUCLEOTIDE SEQUENCE</scope>
</reference>
<dbReference type="EMBL" id="GAMC01006977">
    <property type="protein sequence ID" value="JAB99578.1"/>
    <property type="molecule type" value="mRNA"/>
</dbReference>
<feature type="domain" description="Serpin" evidence="5">
    <location>
        <begin position="31"/>
        <end position="386"/>
    </location>
</feature>